<proteinExistence type="predicted"/>
<dbReference type="GeneID" id="63698789"/>
<organism evidence="2 3">
    <name type="scientific">Aspergillus ruber (strain CBS 135680)</name>
    <dbReference type="NCBI Taxonomy" id="1388766"/>
    <lineage>
        <taxon>Eukaryota</taxon>
        <taxon>Fungi</taxon>
        <taxon>Dikarya</taxon>
        <taxon>Ascomycota</taxon>
        <taxon>Pezizomycotina</taxon>
        <taxon>Eurotiomycetes</taxon>
        <taxon>Eurotiomycetidae</taxon>
        <taxon>Eurotiales</taxon>
        <taxon>Aspergillaceae</taxon>
        <taxon>Aspergillus</taxon>
        <taxon>Aspergillus subgen. Aspergillus</taxon>
    </lineage>
</organism>
<sequence>GDYSKLSDDKVDGIIAWYTASEENHSLPYRRVIQEFGLGVSEDILVPALRKRGYWRRKAMGNAKKKVTVLRTSSGSGPAREAPGTVT</sequence>
<name>A0A017SRC8_ASPRC</name>
<reference evidence="3" key="1">
    <citation type="journal article" date="2014" name="Nat. Commun.">
        <title>Genomic adaptations of the halophilic Dead Sea filamentous fungus Eurotium rubrum.</title>
        <authorList>
            <person name="Kis-Papo T."/>
            <person name="Weig A.R."/>
            <person name="Riley R."/>
            <person name="Persoh D."/>
            <person name="Salamov A."/>
            <person name="Sun H."/>
            <person name="Lipzen A."/>
            <person name="Wasser S.P."/>
            <person name="Rambold G."/>
            <person name="Grigoriev I.V."/>
            <person name="Nevo E."/>
        </authorList>
    </citation>
    <scope>NUCLEOTIDE SEQUENCE [LARGE SCALE GENOMIC DNA]</scope>
    <source>
        <strain evidence="3">CBS 135680</strain>
    </source>
</reference>
<feature type="region of interest" description="Disordered" evidence="1">
    <location>
        <begin position="66"/>
        <end position="87"/>
    </location>
</feature>
<evidence type="ECO:0000256" key="1">
    <source>
        <dbReference type="SAM" id="MobiDB-lite"/>
    </source>
</evidence>
<feature type="non-terminal residue" evidence="2">
    <location>
        <position position="1"/>
    </location>
</feature>
<dbReference type="EMBL" id="KK088412">
    <property type="protein sequence ID" value="EYE99119.1"/>
    <property type="molecule type" value="Genomic_DNA"/>
</dbReference>
<dbReference type="OrthoDB" id="4890185at2759"/>
<protein>
    <submittedName>
        <fullName evidence="2">Uncharacterized protein</fullName>
    </submittedName>
</protein>
<dbReference type="HOGENOM" id="CLU_2489279_0_0_1"/>
<accession>A0A017SRC8</accession>
<evidence type="ECO:0000313" key="2">
    <source>
        <dbReference type="EMBL" id="EYE99119.1"/>
    </source>
</evidence>
<evidence type="ECO:0000313" key="3">
    <source>
        <dbReference type="Proteomes" id="UP000019804"/>
    </source>
</evidence>
<dbReference type="Proteomes" id="UP000019804">
    <property type="component" value="Unassembled WGS sequence"/>
</dbReference>
<gene>
    <name evidence="2" type="ORF">EURHEDRAFT_447378</name>
</gene>
<keyword evidence="3" id="KW-1185">Reference proteome</keyword>
<dbReference type="RefSeq" id="XP_040642807.1">
    <property type="nucleotide sequence ID" value="XM_040783665.1"/>
</dbReference>
<dbReference type="AlphaFoldDB" id="A0A017SRC8"/>